<protein>
    <submittedName>
        <fullName evidence="1">Minor teichoic acid biosynthesis protein GgaB</fullName>
    </submittedName>
</protein>
<evidence type="ECO:0000313" key="1">
    <source>
        <dbReference type="EMBL" id="EFR86454.1"/>
    </source>
</evidence>
<name>A0ABP2JT22_9LIST</name>
<proteinExistence type="predicted"/>
<dbReference type="Proteomes" id="UP000003412">
    <property type="component" value="Chromosome"/>
</dbReference>
<keyword evidence="2" id="KW-1185">Reference proteome</keyword>
<comment type="caution">
    <text evidence="1">The sequence shown here is derived from an EMBL/GenBank/DDBJ whole genome shotgun (WGS) entry which is preliminary data.</text>
</comment>
<accession>A0ABP2JT22</accession>
<gene>
    <name evidence="1" type="ORF">NT05LM_3215</name>
</gene>
<sequence>MIAIPVFFIMFFTATSPSFEQTIGSFYLYFNKEIYFKNSLFEIDFIFLGRYFHILP</sequence>
<dbReference type="EMBL" id="ADXF01001114">
    <property type="protein sequence ID" value="EFR86454.1"/>
    <property type="molecule type" value="Genomic_DNA"/>
</dbReference>
<evidence type="ECO:0000313" key="2">
    <source>
        <dbReference type="Proteomes" id="UP000003412"/>
    </source>
</evidence>
<organism evidence="1 2">
    <name type="scientific">Listeria marthii FSL S4-120</name>
    <dbReference type="NCBI Taxonomy" id="702457"/>
    <lineage>
        <taxon>Bacteria</taxon>
        <taxon>Bacillati</taxon>
        <taxon>Bacillota</taxon>
        <taxon>Bacilli</taxon>
        <taxon>Bacillales</taxon>
        <taxon>Listeriaceae</taxon>
        <taxon>Listeria</taxon>
    </lineage>
</organism>
<reference evidence="1 2" key="1">
    <citation type="journal article" date="2010" name="Microbiol. Resour. Announc.">
        <title>Comparative genomics of the bacterial genus Listeria: Genome evolution is characterized by limited gene acquisition and limited gene loss.</title>
        <authorList>
            <person name="den Bakker H.C."/>
            <person name="Cummings C.A."/>
            <person name="Ferreira V."/>
            <person name="Vatta P."/>
            <person name="Orsi R.H."/>
            <person name="Degoricija L."/>
            <person name="Barker M."/>
            <person name="Petrauskene O."/>
            <person name="Furtado M.R."/>
            <person name="Wiedmann M."/>
        </authorList>
    </citation>
    <scope>NUCLEOTIDE SEQUENCE [LARGE SCALE GENOMIC DNA]</scope>
    <source>
        <strain evidence="1 2">FSL S4-120</strain>
    </source>
</reference>